<dbReference type="NCBIfam" id="TIGR00157">
    <property type="entry name" value="ribosome small subunit-dependent GTPase A"/>
    <property type="match status" value="1"/>
</dbReference>
<dbReference type="PANTHER" id="PTHR32120">
    <property type="entry name" value="SMALL RIBOSOMAL SUBUNIT BIOGENESIS GTPASE RSGA"/>
    <property type="match status" value="1"/>
</dbReference>
<keyword evidence="8 10" id="KW-0694">RNA-binding</keyword>
<evidence type="ECO:0000256" key="7">
    <source>
        <dbReference type="ARBA" id="ARBA00022833"/>
    </source>
</evidence>
<dbReference type="InterPro" id="IPR027417">
    <property type="entry name" value="P-loop_NTPase"/>
</dbReference>
<dbReference type="GO" id="GO:0042274">
    <property type="term" value="P:ribosomal small subunit biogenesis"/>
    <property type="evidence" value="ECO:0007669"/>
    <property type="project" value="UniProtKB-UniRule"/>
</dbReference>
<dbReference type="PROSITE" id="PS50936">
    <property type="entry name" value="ENGC_GTPASE"/>
    <property type="match status" value="1"/>
</dbReference>
<dbReference type="Pfam" id="PF03193">
    <property type="entry name" value="RsgA_GTPase"/>
    <property type="match status" value="1"/>
</dbReference>
<comment type="subunit">
    <text evidence="10">Monomer. Associates with 30S ribosomal subunit, binds 16S rRNA.</text>
</comment>
<feature type="binding site" evidence="10">
    <location>
        <position position="281"/>
    </location>
    <ligand>
        <name>Zn(2+)</name>
        <dbReference type="ChEBI" id="CHEBI:29105"/>
    </ligand>
</feature>
<comment type="caution">
    <text evidence="13">The sequence shown here is derived from an EMBL/GenBank/DDBJ whole genome shotgun (WGS) entry which is preliminary data.</text>
</comment>
<keyword evidence="14" id="KW-1185">Reference proteome</keyword>
<keyword evidence="2 10" id="KW-0690">Ribosome biogenesis</keyword>
<dbReference type="InterPro" id="IPR010914">
    <property type="entry name" value="RsgA_GTPase_dom"/>
</dbReference>
<keyword evidence="4 10" id="KW-0699">rRNA-binding</keyword>
<keyword evidence="1 10" id="KW-0963">Cytoplasm</keyword>
<dbReference type="Gene3D" id="1.10.40.50">
    <property type="entry name" value="Probable gtpase engc, domain 3"/>
    <property type="match status" value="1"/>
</dbReference>
<dbReference type="Proteomes" id="UP000440694">
    <property type="component" value="Unassembled WGS sequence"/>
</dbReference>
<accession>A0A6I3KIH8</accession>
<keyword evidence="9 10" id="KW-0342">GTP-binding</keyword>
<evidence type="ECO:0000256" key="5">
    <source>
        <dbReference type="ARBA" id="ARBA00022741"/>
    </source>
</evidence>
<feature type="binding site" evidence="10">
    <location>
        <position position="294"/>
    </location>
    <ligand>
        <name>Zn(2+)</name>
        <dbReference type="ChEBI" id="CHEBI:29105"/>
    </ligand>
</feature>
<dbReference type="PROSITE" id="PS51721">
    <property type="entry name" value="G_CP"/>
    <property type="match status" value="1"/>
</dbReference>
<dbReference type="InterPro" id="IPR004881">
    <property type="entry name" value="Ribosome_biogen_GTPase_RsgA"/>
</dbReference>
<sequence length="325" mass="34484">MTFEALGWSGERQADFAVRAAAGLIPGRVVGEHRSHFRVATEAIELSAEMTGRLRNAAVQRSDLAGVGDFVALRLATGDGSASIEEVLPRTSALVRKASGEERPQLLAANVDVVFIVTAPDGDFNLPRLERLLTLVADSGAAPVIVLNKSDLSDDVAGMTGEITTIAPGVPVHAIGARSGDGIAEIEQYFAGNRTVGLIGSSGVGKSTLTNQFLGRAAQATQEVRAHDSRGRHTTTHRQLFLRPHGGSIIDTPGMRGVERWLPGNDSGGNFDDIQTLALECKFSNCRHEAEPKCAVRAAVARGELDAERVAGYVQRARETKSSAR</sequence>
<dbReference type="EMBL" id="WMBQ01000001">
    <property type="protein sequence ID" value="MTD94159.1"/>
    <property type="molecule type" value="Genomic_DNA"/>
</dbReference>
<comment type="function">
    <text evidence="10">One of several proteins that assist in the late maturation steps of the functional core of the 30S ribosomal subunit. Helps release RbfA from mature subunits. May play a role in the assembly of ribosomal proteins into the subunit. Circularly permuted GTPase that catalyzes slow GTP hydrolysis, GTPase activity is stimulated by the 30S ribosomal subunit.</text>
</comment>
<gene>
    <name evidence="10 13" type="primary">rsgA</name>
    <name evidence="13" type="ORF">GIW81_07390</name>
</gene>
<keyword evidence="6 10" id="KW-0378">Hydrolase</keyword>
<organism evidence="13 14">
    <name type="scientific">Hyphomicrobium album</name>
    <dbReference type="NCBI Taxonomy" id="2665159"/>
    <lineage>
        <taxon>Bacteria</taxon>
        <taxon>Pseudomonadati</taxon>
        <taxon>Pseudomonadota</taxon>
        <taxon>Alphaproteobacteria</taxon>
        <taxon>Hyphomicrobiales</taxon>
        <taxon>Hyphomicrobiaceae</taxon>
        <taxon>Hyphomicrobium</taxon>
    </lineage>
</organism>
<comment type="similarity">
    <text evidence="10">Belongs to the TRAFAC class YlqF/YawG GTPase family. RsgA subfamily.</text>
</comment>
<feature type="binding site" evidence="10">
    <location>
        <begin position="148"/>
        <end position="151"/>
    </location>
    <ligand>
        <name>GTP</name>
        <dbReference type="ChEBI" id="CHEBI:37565"/>
    </ligand>
</feature>
<dbReference type="CDD" id="cd01854">
    <property type="entry name" value="YjeQ_EngC"/>
    <property type="match status" value="1"/>
</dbReference>
<dbReference type="SUPFAM" id="SSF52540">
    <property type="entry name" value="P-loop containing nucleoside triphosphate hydrolases"/>
    <property type="match status" value="1"/>
</dbReference>
<feature type="domain" description="EngC GTPase" evidence="11">
    <location>
        <begin position="109"/>
        <end position="256"/>
    </location>
</feature>
<dbReference type="GO" id="GO:0046872">
    <property type="term" value="F:metal ion binding"/>
    <property type="evidence" value="ECO:0007669"/>
    <property type="project" value="UniProtKB-KW"/>
</dbReference>
<keyword evidence="7 10" id="KW-0862">Zinc</keyword>
<dbReference type="GO" id="GO:0005737">
    <property type="term" value="C:cytoplasm"/>
    <property type="evidence" value="ECO:0007669"/>
    <property type="project" value="UniProtKB-SubCell"/>
</dbReference>
<dbReference type="RefSeq" id="WP_154738620.1">
    <property type="nucleotide sequence ID" value="NZ_WMBQ01000001.1"/>
</dbReference>
<evidence type="ECO:0000313" key="14">
    <source>
        <dbReference type="Proteomes" id="UP000440694"/>
    </source>
</evidence>
<evidence type="ECO:0000256" key="3">
    <source>
        <dbReference type="ARBA" id="ARBA00022723"/>
    </source>
</evidence>
<feature type="binding site" evidence="10">
    <location>
        <begin position="200"/>
        <end position="208"/>
    </location>
    <ligand>
        <name>GTP</name>
        <dbReference type="ChEBI" id="CHEBI:37565"/>
    </ligand>
</feature>
<dbReference type="PANTHER" id="PTHR32120:SF10">
    <property type="entry name" value="SMALL RIBOSOMAL SUBUNIT BIOGENESIS GTPASE RSGA"/>
    <property type="match status" value="1"/>
</dbReference>
<name>A0A6I3KIH8_9HYPH</name>
<evidence type="ECO:0000256" key="9">
    <source>
        <dbReference type="ARBA" id="ARBA00023134"/>
    </source>
</evidence>
<evidence type="ECO:0000256" key="2">
    <source>
        <dbReference type="ARBA" id="ARBA00022517"/>
    </source>
</evidence>
<dbReference type="GO" id="GO:0005525">
    <property type="term" value="F:GTP binding"/>
    <property type="evidence" value="ECO:0007669"/>
    <property type="project" value="UniProtKB-UniRule"/>
</dbReference>
<feature type="binding site" evidence="10">
    <location>
        <position position="288"/>
    </location>
    <ligand>
        <name>Zn(2+)</name>
        <dbReference type="ChEBI" id="CHEBI:29105"/>
    </ligand>
</feature>
<protein>
    <recommendedName>
        <fullName evidence="10">Small ribosomal subunit biogenesis GTPase RsgA</fullName>
        <ecNumber evidence="10">3.6.1.-</ecNumber>
    </recommendedName>
</protein>
<dbReference type="InterPro" id="IPR030378">
    <property type="entry name" value="G_CP_dom"/>
</dbReference>
<dbReference type="HAMAP" id="MF_01820">
    <property type="entry name" value="GTPase_RsgA"/>
    <property type="match status" value="1"/>
</dbReference>
<evidence type="ECO:0000259" key="12">
    <source>
        <dbReference type="PROSITE" id="PS51721"/>
    </source>
</evidence>
<dbReference type="GO" id="GO:0003924">
    <property type="term" value="F:GTPase activity"/>
    <property type="evidence" value="ECO:0007669"/>
    <property type="project" value="UniProtKB-UniRule"/>
</dbReference>
<dbReference type="GO" id="GO:0019843">
    <property type="term" value="F:rRNA binding"/>
    <property type="evidence" value="ECO:0007669"/>
    <property type="project" value="UniProtKB-KW"/>
</dbReference>
<dbReference type="Gene3D" id="3.40.50.300">
    <property type="entry name" value="P-loop containing nucleotide triphosphate hydrolases"/>
    <property type="match status" value="1"/>
</dbReference>
<keyword evidence="5 10" id="KW-0547">Nucleotide-binding</keyword>
<feature type="binding site" evidence="10">
    <location>
        <position position="286"/>
    </location>
    <ligand>
        <name>Zn(2+)</name>
        <dbReference type="ChEBI" id="CHEBI:29105"/>
    </ligand>
</feature>
<evidence type="ECO:0000256" key="1">
    <source>
        <dbReference type="ARBA" id="ARBA00022490"/>
    </source>
</evidence>
<evidence type="ECO:0000256" key="4">
    <source>
        <dbReference type="ARBA" id="ARBA00022730"/>
    </source>
</evidence>
<evidence type="ECO:0000256" key="8">
    <source>
        <dbReference type="ARBA" id="ARBA00022884"/>
    </source>
</evidence>
<keyword evidence="3 10" id="KW-0479">Metal-binding</keyword>
<comment type="cofactor">
    <cofactor evidence="10">
        <name>Zn(2+)</name>
        <dbReference type="ChEBI" id="CHEBI:29105"/>
    </cofactor>
    <text evidence="10">Binds 1 zinc ion per subunit.</text>
</comment>
<feature type="domain" description="CP-type G" evidence="12">
    <location>
        <begin position="99"/>
        <end position="258"/>
    </location>
</feature>
<dbReference type="EC" id="3.6.1.-" evidence="10"/>
<evidence type="ECO:0000256" key="10">
    <source>
        <dbReference type="HAMAP-Rule" id="MF_01820"/>
    </source>
</evidence>
<comment type="subcellular location">
    <subcellularLocation>
        <location evidence="10">Cytoplasm</location>
    </subcellularLocation>
</comment>
<reference evidence="13 14" key="1">
    <citation type="submission" date="2019-11" db="EMBL/GenBank/DDBJ databases">
        <title>Identification of a novel strain.</title>
        <authorList>
            <person name="Xu Q."/>
            <person name="Wang G."/>
        </authorList>
    </citation>
    <scope>NUCLEOTIDE SEQUENCE [LARGE SCALE GENOMIC DNA]</scope>
    <source>
        <strain evidence="14">xq</strain>
    </source>
</reference>
<dbReference type="AlphaFoldDB" id="A0A6I3KIH8"/>
<proteinExistence type="inferred from homology"/>
<evidence type="ECO:0000313" key="13">
    <source>
        <dbReference type="EMBL" id="MTD94159.1"/>
    </source>
</evidence>
<evidence type="ECO:0000259" key="11">
    <source>
        <dbReference type="PROSITE" id="PS50936"/>
    </source>
</evidence>
<evidence type="ECO:0000256" key="6">
    <source>
        <dbReference type="ARBA" id="ARBA00022801"/>
    </source>
</evidence>